<dbReference type="Pfam" id="PF02579">
    <property type="entry name" value="Nitro_FeMo-Co"/>
    <property type="match status" value="1"/>
</dbReference>
<protein>
    <submittedName>
        <fullName evidence="2">Dinitrogenase iron-molybdenum cofactor biosynthesis protein</fullName>
    </submittedName>
</protein>
<dbReference type="SUPFAM" id="SSF53146">
    <property type="entry name" value="Nitrogenase accessory factor-like"/>
    <property type="match status" value="1"/>
</dbReference>
<dbReference type="InterPro" id="IPR003731">
    <property type="entry name" value="Di-Nase_FeMo-co_biosynth"/>
</dbReference>
<comment type="caution">
    <text evidence="2">The sequence shown here is derived from an EMBL/GenBank/DDBJ whole genome shotgun (WGS) entry which is preliminary data.</text>
</comment>
<dbReference type="InterPro" id="IPR033913">
    <property type="entry name" value="MTH1175_dom"/>
</dbReference>
<dbReference type="PANTHER" id="PTHR33937:SF2">
    <property type="entry name" value="DINITROGENASE IRON-MOLYBDENUM COFACTOR BIOSYNTHESIS DOMAIN-CONTAINING PROTEIN"/>
    <property type="match status" value="1"/>
</dbReference>
<proteinExistence type="predicted"/>
<organism evidence="2">
    <name type="scientific">Candidatus Caldatribacterium californiense</name>
    <dbReference type="NCBI Taxonomy" id="1454726"/>
    <lineage>
        <taxon>Bacteria</taxon>
        <taxon>Pseudomonadati</taxon>
        <taxon>Atribacterota</taxon>
        <taxon>Atribacteria</taxon>
        <taxon>Atribacterales</taxon>
        <taxon>Candidatus Caldatribacteriaceae</taxon>
        <taxon>Candidatus Caldatribacterium</taxon>
    </lineage>
</organism>
<sequence length="131" mass="14446">MKQRILVPIEEPRGMESRIFEHFGRTPYFALLELGEGGEILRIEFPPNEGGHSGGGGFTHDWILKLSPEIVLVRGMGPRGLERLRSAGISVLKTDDETLKDAVSSLVQGRLRELTAFCHTENGHGCHGDRG</sequence>
<feature type="domain" description="Dinitrogenase iron-molybdenum cofactor biosynthesis" evidence="1">
    <location>
        <begin position="16"/>
        <end position="106"/>
    </location>
</feature>
<accession>A0A7V3YK12</accession>
<dbReference type="EMBL" id="DTEN01000008">
    <property type="protein sequence ID" value="HGI74098.1"/>
    <property type="molecule type" value="Genomic_DNA"/>
</dbReference>
<name>A0A7V3YK12_9BACT</name>
<gene>
    <name evidence="2" type="ORF">ENU96_00215</name>
</gene>
<evidence type="ECO:0000313" key="2">
    <source>
        <dbReference type="EMBL" id="HGI74098.1"/>
    </source>
</evidence>
<reference evidence="2" key="1">
    <citation type="journal article" date="2020" name="mSystems">
        <title>Genome- and Community-Level Interaction Insights into Carbon Utilization and Element Cycling Functions of Hydrothermarchaeota in Hydrothermal Sediment.</title>
        <authorList>
            <person name="Zhou Z."/>
            <person name="Liu Y."/>
            <person name="Xu W."/>
            <person name="Pan J."/>
            <person name="Luo Z.H."/>
            <person name="Li M."/>
        </authorList>
    </citation>
    <scope>NUCLEOTIDE SEQUENCE [LARGE SCALE GENOMIC DNA]</scope>
    <source>
        <strain evidence="2">SpSt-716</strain>
    </source>
</reference>
<dbReference type="CDD" id="cd00851">
    <property type="entry name" value="MTH1175"/>
    <property type="match status" value="1"/>
</dbReference>
<evidence type="ECO:0000259" key="1">
    <source>
        <dbReference type="Pfam" id="PF02579"/>
    </source>
</evidence>
<dbReference type="Gene3D" id="3.30.420.130">
    <property type="entry name" value="Dinitrogenase iron-molybdenum cofactor biosynthesis domain"/>
    <property type="match status" value="1"/>
</dbReference>
<dbReference type="InterPro" id="IPR036105">
    <property type="entry name" value="DiNase_FeMo-co_biosyn_sf"/>
</dbReference>
<dbReference type="InterPro" id="IPR051840">
    <property type="entry name" value="NifX/NifY_domain"/>
</dbReference>
<dbReference type="PANTHER" id="PTHR33937">
    <property type="entry name" value="IRON-MOLYBDENUM PROTEIN-RELATED-RELATED"/>
    <property type="match status" value="1"/>
</dbReference>
<dbReference type="AlphaFoldDB" id="A0A7V3YK12"/>